<dbReference type="HOGENOM" id="CLU_071407_2_0_1"/>
<proteinExistence type="predicted"/>
<dbReference type="Proteomes" id="UP000015104">
    <property type="component" value="Unassembled WGS sequence"/>
</dbReference>
<protein>
    <submittedName>
        <fullName evidence="1">Uncharacterized protein</fullName>
    </submittedName>
</protein>
<dbReference type="EnsemblMetazoa" id="tetur25g00900.1">
    <property type="protein sequence ID" value="tetur25g00900.1"/>
    <property type="gene ID" value="tetur25g00900"/>
</dbReference>
<evidence type="ECO:0000313" key="2">
    <source>
        <dbReference type="Proteomes" id="UP000015104"/>
    </source>
</evidence>
<accession>T1KX27</accession>
<keyword evidence="2" id="KW-1185">Reference proteome</keyword>
<organism evidence="1 2">
    <name type="scientific">Tetranychus urticae</name>
    <name type="common">Two-spotted spider mite</name>
    <dbReference type="NCBI Taxonomy" id="32264"/>
    <lineage>
        <taxon>Eukaryota</taxon>
        <taxon>Metazoa</taxon>
        <taxon>Ecdysozoa</taxon>
        <taxon>Arthropoda</taxon>
        <taxon>Chelicerata</taxon>
        <taxon>Arachnida</taxon>
        <taxon>Acari</taxon>
        <taxon>Acariformes</taxon>
        <taxon>Trombidiformes</taxon>
        <taxon>Prostigmata</taxon>
        <taxon>Eleutherengona</taxon>
        <taxon>Raphignathae</taxon>
        <taxon>Tetranychoidea</taxon>
        <taxon>Tetranychidae</taxon>
        <taxon>Tetranychus</taxon>
    </lineage>
</organism>
<dbReference type="EMBL" id="CAEY01000676">
    <property type="status" value="NOT_ANNOTATED_CDS"/>
    <property type="molecule type" value="Genomic_DNA"/>
</dbReference>
<sequence length="211" mass="24531">MNEVGRNSDKIRHSDEDYHEITIDWSNESFDFMKQLFHQLSAYTGIPVEHQECVSVHNVNPPLNIGLVNAEVNNGRGLEFYAWETDTKERAMRCFHDGDCFLLQTTMISYGLHPGICCTYELVHRDLVSEVGCNLHYCHYLGIRAITKRISELVSSDYIQKILSVERETDEDRKRVLLNLNIYHLEEVNCSAVVSVYPYLGFQNNYLRYRG</sequence>
<name>T1KX27_TETUR</name>
<evidence type="ECO:0000313" key="1">
    <source>
        <dbReference type="EnsemblMetazoa" id="tetur25g00900.1"/>
    </source>
</evidence>
<reference evidence="2" key="1">
    <citation type="submission" date="2011-08" db="EMBL/GenBank/DDBJ databases">
        <authorList>
            <person name="Rombauts S."/>
        </authorList>
    </citation>
    <scope>NUCLEOTIDE SEQUENCE</scope>
    <source>
        <strain evidence="2">London</strain>
    </source>
</reference>
<reference evidence="1" key="2">
    <citation type="submission" date="2015-06" db="UniProtKB">
        <authorList>
            <consortium name="EnsemblMetazoa"/>
        </authorList>
    </citation>
    <scope>IDENTIFICATION</scope>
</reference>
<dbReference type="AlphaFoldDB" id="T1KX27"/>